<evidence type="ECO:0000256" key="6">
    <source>
        <dbReference type="ARBA" id="ARBA00023002"/>
    </source>
</evidence>
<evidence type="ECO:0000256" key="5">
    <source>
        <dbReference type="ARBA" id="ARBA00022827"/>
    </source>
</evidence>
<evidence type="ECO:0000256" key="1">
    <source>
        <dbReference type="ARBA" id="ARBA00001974"/>
    </source>
</evidence>
<evidence type="ECO:0000256" key="2">
    <source>
        <dbReference type="ARBA" id="ARBA00022630"/>
    </source>
</evidence>
<dbReference type="InterPro" id="IPR017938">
    <property type="entry name" value="Riboflavin_synthase-like_b-brl"/>
</dbReference>
<evidence type="ECO:0000313" key="15">
    <source>
        <dbReference type="EMBL" id="MDN3563875.1"/>
    </source>
</evidence>
<dbReference type="SUPFAM" id="SSF63380">
    <property type="entry name" value="Riboflavin synthase domain-like"/>
    <property type="match status" value="1"/>
</dbReference>
<comment type="cofactor">
    <cofactor evidence="9">
        <name>[2Fe-2S] cluster</name>
        <dbReference type="ChEBI" id="CHEBI:190135"/>
    </cofactor>
</comment>
<dbReference type="PROSITE" id="PS51384">
    <property type="entry name" value="FAD_FR"/>
    <property type="match status" value="1"/>
</dbReference>
<dbReference type="CDD" id="cd00207">
    <property type="entry name" value="fer2"/>
    <property type="match status" value="1"/>
</dbReference>
<keyword evidence="6" id="KW-0560">Oxidoreductase</keyword>
<dbReference type="PRINTS" id="PR00371">
    <property type="entry name" value="FPNCR"/>
</dbReference>
<dbReference type="InterPro" id="IPR006058">
    <property type="entry name" value="2Fe2S_fd_BS"/>
</dbReference>
<keyword evidence="12" id="KW-0812">Transmembrane</keyword>
<dbReference type="PRINTS" id="PR00406">
    <property type="entry name" value="CYTB5RDTASE"/>
</dbReference>
<comment type="cofactor">
    <cofactor evidence="1">
        <name>FAD</name>
        <dbReference type="ChEBI" id="CHEBI:57692"/>
    </cofactor>
</comment>
<comment type="caution">
    <text evidence="15">The sequence shown here is derived from an EMBL/GenBank/DDBJ whole genome shotgun (WGS) entry which is preliminary data.</text>
</comment>
<dbReference type="InterPro" id="IPR012675">
    <property type="entry name" value="Beta-grasp_dom_sf"/>
</dbReference>
<dbReference type="Pfam" id="PF00111">
    <property type="entry name" value="Fer2"/>
    <property type="match status" value="1"/>
</dbReference>
<accession>A0ABT8A2C4</accession>
<dbReference type="InterPro" id="IPR036010">
    <property type="entry name" value="2Fe-2S_ferredoxin-like_sf"/>
</dbReference>
<evidence type="ECO:0000256" key="9">
    <source>
        <dbReference type="ARBA" id="ARBA00034078"/>
    </source>
</evidence>
<evidence type="ECO:0000256" key="3">
    <source>
        <dbReference type="ARBA" id="ARBA00022714"/>
    </source>
</evidence>
<dbReference type="Proteomes" id="UP001529369">
    <property type="component" value="Unassembled WGS sequence"/>
</dbReference>
<comment type="similarity">
    <text evidence="10">In the N-terminal section; belongs to the FAD-binding oxidoreductase type 6 family.</text>
</comment>
<keyword evidence="12" id="KW-1133">Transmembrane helix</keyword>
<keyword evidence="8" id="KW-0411">Iron-sulfur</keyword>
<dbReference type="PROSITE" id="PS51085">
    <property type="entry name" value="2FE2S_FER_2"/>
    <property type="match status" value="1"/>
</dbReference>
<keyword evidence="2" id="KW-0285">Flavoprotein</keyword>
<dbReference type="InterPro" id="IPR008333">
    <property type="entry name" value="Cbr1-like_FAD-bd_dom"/>
</dbReference>
<dbReference type="Gene3D" id="3.10.20.30">
    <property type="match status" value="1"/>
</dbReference>
<dbReference type="InterPro" id="IPR050415">
    <property type="entry name" value="MRET"/>
</dbReference>
<dbReference type="SUPFAM" id="SSF54292">
    <property type="entry name" value="2Fe-2S ferredoxin-like"/>
    <property type="match status" value="1"/>
</dbReference>
<feature type="compositionally biased region" description="Pro residues" evidence="11">
    <location>
        <begin position="432"/>
        <end position="448"/>
    </location>
</feature>
<reference evidence="16" key="1">
    <citation type="journal article" date="2019" name="Int. J. Syst. Evol. Microbiol.">
        <title>The Global Catalogue of Microorganisms (GCM) 10K type strain sequencing project: providing services to taxonomists for standard genome sequencing and annotation.</title>
        <authorList>
            <consortium name="The Broad Institute Genomics Platform"/>
            <consortium name="The Broad Institute Genome Sequencing Center for Infectious Disease"/>
            <person name="Wu L."/>
            <person name="Ma J."/>
        </authorList>
    </citation>
    <scope>NUCLEOTIDE SEQUENCE [LARGE SCALE GENOMIC DNA]</scope>
    <source>
        <strain evidence="16">CECT 7131</strain>
    </source>
</reference>
<keyword evidence="7" id="KW-0408">Iron</keyword>
<keyword evidence="5" id="KW-0274">FAD</keyword>
<feature type="domain" description="FAD-binding FR-type" evidence="14">
    <location>
        <begin position="187"/>
        <end position="292"/>
    </location>
</feature>
<sequence>MPVLTPEARRFIEAEAERRIGWGSQAITAGQARLHHALAANDSVAVQQATTGVREGLLQLESGTSALRAIESGTPPRQLALAWFRNQLAVPAAEPQMVMGDGPWGLSWYHLTTMAFLVAALVGALLIQYARMRRIGRLVERLTPAAPGAAPGPAPTVEGKPDAEAPAKAGVTPPAKADAAPSGAKKPWSGKLRVAAIFRETPNVKTFRLMNPEGGDIPFTYEPGQFVTFSAEIDGKPVRRSYTIASSPCQRSSVEISVKREEQGAESRYLHDQVAVGDFLQVSGPTGAFTFTGKEAGSIVLIAGGIGITPMMCVTRCLTDRSFPGDIFFLYGARTAEDFVFREELDYLEKRHANLHVTATMGSASDSTWLGAQGPVSKAFIEHAVPDIARRRVHICGPPPMMEAVKASLLELGVAKDKIKTEAFGPAQGRVPPGPAPAATEPPAPAPAGTPSGPEDTALPTATAQVEFATSGKTAPLAPDQTVLEAAEAIGVEIDYSCRVGTCGTCVVPLKSGTVTMEVEEGLPPEEKAKGIILACQAKSVGNLVVEA</sequence>
<evidence type="ECO:0000256" key="7">
    <source>
        <dbReference type="ARBA" id="ARBA00023004"/>
    </source>
</evidence>
<evidence type="ECO:0000259" key="14">
    <source>
        <dbReference type="PROSITE" id="PS51384"/>
    </source>
</evidence>
<keyword evidence="4" id="KW-0479">Metal-binding</keyword>
<dbReference type="InterPro" id="IPR001709">
    <property type="entry name" value="Flavoprot_Pyr_Nucl_cyt_Rdtase"/>
</dbReference>
<organism evidence="15 16">
    <name type="scientific">Paeniroseomonas aquatica</name>
    <dbReference type="NCBI Taxonomy" id="373043"/>
    <lineage>
        <taxon>Bacteria</taxon>
        <taxon>Pseudomonadati</taxon>
        <taxon>Pseudomonadota</taxon>
        <taxon>Alphaproteobacteria</taxon>
        <taxon>Acetobacterales</taxon>
        <taxon>Acetobacteraceae</taxon>
        <taxon>Paeniroseomonas</taxon>
    </lineage>
</organism>
<evidence type="ECO:0000256" key="12">
    <source>
        <dbReference type="SAM" id="Phobius"/>
    </source>
</evidence>
<evidence type="ECO:0000256" key="4">
    <source>
        <dbReference type="ARBA" id="ARBA00022723"/>
    </source>
</evidence>
<keyword evidence="3" id="KW-0001">2Fe-2S</keyword>
<dbReference type="Pfam" id="PF00970">
    <property type="entry name" value="FAD_binding_6"/>
    <property type="match status" value="1"/>
</dbReference>
<dbReference type="PANTHER" id="PTHR47354:SF6">
    <property type="entry name" value="NADH OXIDOREDUCTASE HCR"/>
    <property type="match status" value="1"/>
</dbReference>
<proteinExistence type="inferred from homology"/>
<feature type="region of interest" description="Disordered" evidence="11">
    <location>
        <begin position="423"/>
        <end position="458"/>
    </location>
</feature>
<dbReference type="RefSeq" id="WP_290315668.1">
    <property type="nucleotide sequence ID" value="NZ_JAUFPN010000046.1"/>
</dbReference>
<dbReference type="Gene3D" id="3.40.50.80">
    <property type="entry name" value="Nucleotide-binding domain of ferredoxin-NADP reductase (FNR) module"/>
    <property type="match status" value="1"/>
</dbReference>
<feature type="region of interest" description="Disordered" evidence="11">
    <location>
        <begin position="144"/>
        <end position="187"/>
    </location>
</feature>
<evidence type="ECO:0000256" key="11">
    <source>
        <dbReference type="SAM" id="MobiDB-lite"/>
    </source>
</evidence>
<dbReference type="InterPro" id="IPR001041">
    <property type="entry name" value="2Fe-2S_ferredoxin-type"/>
</dbReference>
<name>A0ABT8A2C4_9PROT</name>
<feature type="transmembrane region" description="Helical" evidence="12">
    <location>
        <begin position="107"/>
        <end position="127"/>
    </location>
</feature>
<dbReference type="EMBL" id="JAUFPN010000046">
    <property type="protein sequence ID" value="MDN3563875.1"/>
    <property type="molecule type" value="Genomic_DNA"/>
</dbReference>
<dbReference type="SUPFAM" id="SSF52343">
    <property type="entry name" value="Ferredoxin reductase-like, C-terminal NADP-linked domain"/>
    <property type="match status" value="1"/>
</dbReference>
<dbReference type="InterPro" id="IPR001433">
    <property type="entry name" value="OxRdtase_FAD/NAD-bd"/>
</dbReference>
<dbReference type="PROSITE" id="PS00197">
    <property type="entry name" value="2FE2S_FER_1"/>
    <property type="match status" value="1"/>
</dbReference>
<gene>
    <name evidence="15" type="ORF">QWZ14_05725</name>
</gene>
<evidence type="ECO:0000313" key="16">
    <source>
        <dbReference type="Proteomes" id="UP001529369"/>
    </source>
</evidence>
<protein>
    <submittedName>
        <fullName evidence="15">FAD-binding oxidoreductase</fullName>
    </submittedName>
</protein>
<evidence type="ECO:0000256" key="10">
    <source>
        <dbReference type="ARBA" id="ARBA00061434"/>
    </source>
</evidence>
<feature type="domain" description="2Fe-2S ferredoxin-type" evidence="13">
    <location>
        <begin position="464"/>
        <end position="548"/>
    </location>
</feature>
<dbReference type="PANTHER" id="PTHR47354">
    <property type="entry name" value="NADH OXIDOREDUCTASE HCR"/>
    <property type="match status" value="1"/>
</dbReference>
<evidence type="ECO:0000256" key="8">
    <source>
        <dbReference type="ARBA" id="ARBA00023014"/>
    </source>
</evidence>
<keyword evidence="12" id="KW-0472">Membrane</keyword>
<evidence type="ECO:0000259" key="13">
    <source>
        <dbReference type="PROSITE" id="PS51085"/>
    </source>
</evidence>
<dbReference type="InterPro" id="IPR039261">
    <property type="entry name" value="FNR_nucleotide-bd"/>
</dbReference>
<dbReference type="Gene3D" id="2.40.30.10">
    <property type="entry name" value="Translation factors"/>
    <property type="match status" value="1"/>
</dbReference>
<keyword evidence="16" id="KW-1185">Reference proteome</keyword>
<dbReference type="InterPro" id="IPR017927">
    <property type="entry name" value="FAD-bd_FR_type"/>
</dbReference>
<dbReference type="CDD" id="cd06217">
    <property type="entry name" value="FNR_iron_sulfur_binding_3"/>
    <property type="match status" value="1"/>
</dbReference>
<dbReference type="Pfam" id="PF00175">
    <property type="entry name" value="NAD_binding_1"/>
    <property type="match status" value="1"/>
</dbReference>